<name>A0A3N0CI81_9ACTN</name>
<dbReference type="PANTHER" id="PTHR36439:SF1">
    <property type="entry name" value="DUF1697 DOMAIN-CONTAINING PROTEIN"/>
    <property type="match status" value="1"/>
</dbReference>
<evidence type="ECO:0000313" key="2">
    <source>
        <dbReference type="Proteomes" id="UP000267128"/>
    </source>
</evidence>
<reference evidence="1 2" key="1">
    <citation type="submission" date="2018-11" db="EMBL/GenBank/DDBJ databases">
        <authorList>
            <person name="Li F."/>
        </authorList>
    </citation>
    <scope>NUCLEOTIDE SEQUENCE [LARGE SCALE GENOMIC DNA]</scope>
    <source>
        <strain evidence="1 2">Gsoil 097</strain>
    </source>
</reference>
<dbReference type="Pfam" id="PF08002">
    <property type="entry name" value="DUF1697"/>
    <property type="match status" value="1"/>
</dbReference>
<sequence length="184" mass="20236">MRADYGGRMPTHIGFLRAVNIGKRPYKTADLRAALTAAGYDDVDTYIQTGNVRVGSPLRSRAKIEAELEGVFLADRGFEVPTMVFTPAELRAVAAEADEIAEQGYTSGHYINLLKRPIPADLLDELTELTQEGVRFVASDRAMHLLYDIPFGTAKPATARANKIIGVATNRSAKVIREIAERWC</sequence>
<organism evidence="1 2">
    <name type="scientific">Nocardioides marmoriginsengisoli</name>
    <dbReference type="NCBI Taxonomy" id="661483"/>
    <lineage>
        <taxon>Bacteria</taxon>
        <taxon>Bacillati</taxon>
        <taxon>Actinomycetota</taxon>
        <taxon>Actinomycetes</taxon>
        <taxon>Propionibacteriales</taxon>
        <taxon>Nocardioidaceae</taxon>
        <taxon>Nocardioides</taxon>
    </lineage>
</organism>
<gene>
    <name evidence="1" type="ORF">EFK50_15610</name>
</gene>
<dbReference type="AlphaFoldDB" id="A0A3N0CI81"/>
<dbReference type="SUPFAM" id="SSF160379">
    <property type="entry name" value="SP0830-like"/>
    <property type="match status" value="1"/>
</dbReference>
<dbReference type="InterPro" id="IPR012545">
    <property type="entry name" value="DUF1697"/>
</dbReference>
<evidence type="ECO:0000313" key="1">
    <source>
        <dbReference type="EMBL" id="RNL63135.1"/>
    </source>
</evidence>
<dbReference type="Gene3D" id="3.30.70.1280">
    <property type="entry name" value="SP0830-like domains"/>
    <property type="match status" value="1"/>
</dbReference>
<accession>A0A3N0CI81</accession>
<protein>
    <submittedName>
        <fullName evidence="1">DUF1697 domain-containing protein</fullName>
    </submittedName>
</protein>
<proteinExistence type="predicted"/>
<comment type="caution">
    <text evidence="1">The sequence shown here is derived from an EMBL/GenBank/DDBJ whole genome shotgun (WGS) entry which is preliminary data.</text>
</comment>
<keyword evidence="2" id="KW-1185">Reference proteome</keyword>
<dbReference type="Proteomes" id="UP000267128">
    <property type="component" value="Unassembled WGS sequence"/>
</dbReference>
<dbReference type="PANTHER" id="PTHR36439">
    <property type="entry name" value="BLL4334 PROTEIN"/>
    <property type="match status" value="1"/>
</dbReference>
<dbReference type="EMBL" id="RJSE01000007">
    <property type="protein sequence ID" value="RNL63135.1"/>
    <property type="molecule type" value="Genomic_DNA"/>
</dbReference>